<evidence type="ECO:0000313" key="2">
    <source>
        <dbReference type="EMBL" id="ADC45206.1"/>
    </source>
</evidence>
<protein>
    <submittedName>
        <fullName evidence="2">Uncharacterized protein</fullName>
    </submittedName>
</protein>
<evidence type="ECO:0000313" key="3">
    <source>
        <dbReference type="Proteomes" id="UP000002429"/>
    </source>
</evidence>
<sequence>MGLASGLPRLPDQRRRTAGLRDPALRLLTPSRSQALEGFVRLPTDDAPYVRNHDCTWFPARALGRSWRRNGMLPPSGTLHFTISIDSVMRY</sequence>
<accession>D3DY36</accession>
<dbReference type="AlphaFoldDB" id="D3DY36"/>
<dbReference type="KEGG" id="rme:Rmet_6607"/>
<name>D3DY36_CUPMC</name>
<gene>
    <name evidence="2" type="ordered locus">Rmet_6607</name>
</gene>
<proteinExistence type="predicted"/>
<reference evidence="3" key="1">
    <citation type="journal article" date="2010" name="PLoS ONE">
        <title>The complete genome sequence of Cupriavidus metallidurans strain CH34, a master survivalist in harsh and anthropogenic environments.</title>
        <authorList>
            <person name="Janssen P.J."/>
            <person name="Van Houdt R."/>
            <person name="Moors H."/>
            <person name="Monsieurs P."/>
            <person name="Morin N."/>
            <person name="Michaux A."/>
            <person name="Benotmane M.A."/>
            <person name="Leys N."/>
            <person name="Vallaeys T."/>
            <person name="Lapidus A."/>
            <person name="Monchy S."/>
            <person name="Medigue C."/>
            <person name="Taghavi S."/>
            <person name="McCorkle S."/>
            <person name="Dunn J."/>
            <person name="van der Lelie D."/>
            <person name="Mergeay M."/>
        </authorList>
    </citation>
    <scope>NUCLEOTIDE SEQUENCE [LARGE SCALE GENOMIC DNA]</scope>
    <source>
        <strain evidence="3">ATCC 43123 / DSM 2839 / NBRC 102507 / CH34</strain>
    </source>
</reference>
<keyword evidence="3" id="KW-1185">Reference proteome</keyword>
<evidence type="ECO:0000256" key="1">
    <source>
        <dbReference type="SAM" id="MobiDB-lite"/>
    </source>
</evidence>
<organism evidence="2 3">
    <name type="scientific">Cupriavidus metallidurans (strain ATCC 43123 / DSM 2839 / NBRC 102507 / CH34)</name>
    <name type="common">Ralstonia metallidurans</name>
    <dbReference type="NCBI Taxonomy" id="266264"/>
    <lineage>
        <taxon>Bacteria</taxon>
        <taxon>Pseudomonadati</taxon>
        <taxon>Pseudomonadota</taxon>
        <taxon>Betaproteobacteria</taxon>
        <taxon>Burkholderiales</taxon>
        <taxon>Burkholderiaceae</taxon>
        <taxon>Cupriavidus</taxon>
    </lineage>
</organism>
<feature type="region of interest" description="Disordered" evidence="1">
    <location>
        <begin position="1"/>
        <end position="21"/>
    </location>
</feature>
<geneLocation type="plasmid" evidence="2 3">
    <name>megaplasmid</name>
</geneLocation>
<dbReference type="EMBL" id="CP000353">
    <property type="protein sequence ID" value="ADC45206.1"/>
    <property type="molecule type" value="Genomic_DNA"/>
</dbReference>
<dbReference type="HOGENOM" id="CLU_2424763_0_0_4"/>
<dbReference type="Proteomes" id="UP000002429">
    <property type="component" value="Plasmid megaplasmid"/>
</dbReference>
<keyword evidence="2" id="KW-0614">Plasmid</keyword>